<feature type="transmembrane region" description="Helical" evidence="1">
    <location>
        <begin position="26"/>
        <end position="48"/>
    </location>
</feature>
<name>A0A7E4WBT5_PANRE</name>
<sequence>MFVTRQNREPPAAVLYRPPYCFSFEIRSIVIALALVCFSCFWCLICAVPSITPSLSFANGDGYILNEFYARLITLIWD</sequence>
<reference evidence="3" key="2">
    <citation type="submission" date="2020-10" db="UniProtKB">
        <authorList>
            <consortium name="WormBaseParasite"/>
        </authorList>
    </citation>
    <scope>IDENTIFICATION</scope>
</reference>
<protein>
    <submittedName>
        <fullName evidence="3">Transmembrane protein</fullName>
    </submittedName>
</protein>
<accession>A0A7E4WBT5</accession>
<proteinExistence type="predicted"/>
<evidence type="ECO:0000313" key="3">
    <source>
        <dbReference type="WBParaSite" id="Pan_g9408.t1"/>
    </source>
</evidence>
<dbReference type="WBParaSite" id="Pan_g9408.t1">
    <property type="protein sequence ID" value="Pan_g9408.t1"/>
    <property type="gene ID" value="Pan_g9408"/>
</dbReference>
<keyword evidence="1" id="KW-1133">Transmembrane helix</keyword>
<evidence type="ECO:0000313" key="2">
    <source>
        <dbReference type="Proteomes" id="UP000492821"/>
    </source>
</evidence>
<dbReference type="Proteomes" id="UP000492821">
    <property type="component" value="Unassembled WGS sequence"/>
</dbReference>
<reference evidence="2" key="1">
    <citation type="journal article" date="2013" name="Genetics">
        <title>The draft genome and transcriptome of Panagrellus redivivus are shaped by the harsh demands of a free-living lifestyle.</title>
        <authorList>
            <person name="Srinivasan J."/>
            <person name="Dillman A.R."/>
            <person name="Macchietto M.G."/>
            <person name="Heikkinen L."/>
            <person name="Lakso M."/>
            <person name="Fracchia K.M."/>
            <person name="Antoshechkin I."/>
            <person name="Mortazavi A."/>
            <person name="Wong G."/>
            <person name="Sternberg P.W."/>
        </authorList>
    </citation>
    <scope>NUCLEOTIDE SEQUENCE [LARGE SCALE GENOMIC DNA]</scope>
    <source>
        <strain evidence="2">MT8872</strain>
    </source>
</reference>
<dbReference type="AlphaFoldDB" id="A0A7E4WBT5"/>
<keyword evidence="1" id="KW-0812">Transmembrane</keyword>
<keyword evidence="2" id="KW-1185">Reference proteome</keyword>
<evidence type="ECO:0000256" key="1">
    <source>
        <dbReference type="SAM" id="Phobius"/>
    </source>
</evidence>
<keyword evidence="1" id="KW-0472">Membrane</keyword>
<organism evidence="2 3">
    <name type="scientific">Panagrellus redivivus</name>
    <name type="common">Microworm</name>
    <dbReference type="NCBI Taxonomy" id="6233"/>
    <lineage>
        <taxon>Eukaryota</taxon>
        <taxon>Metazoa</taxon>
        <taxon>Ecdysozoa</taxon>
        <taxon>Nematoda</taxon>
        <taxon>Chromadorea</taxon>
        <taxon>Rhabditida</taxon>
        <taxon>Tylenchina</taxon>
        <taxon>Panagrolaimomorpha</taxon>
        <taxon>Panagrolaimoidea</taxon>
        <taxon>Panagrolaimidae</taxon>
        <taxon>Panagrellus</taxon>
    </lineage>
</organism>